<gene>
    <name evidence="9" type="primary">rlmKL</name>
    <name evidence="6" type="synonym">rlmL</name>
    <name evidence="9" type="ORF">L9S41_14830</name>
</gene>
<organism evidence="9 10">
    <name type="scientific">Geoalkalibacter halelectricus</name>
    <dbReference type="NCBI Taxonomy" id="2847045"/>
    <lineage>
        <taxon>Bacteria</taxon>
        <taxon>Pseudomonadati</taxon>
        <taxon>Thermodesulfobacteriota</taxon>
        <taxon>Desulfuromonadia</taxon>
        <taxon>Desulfuromonadales</taxon>
        <taxon>Geoalkalibacteraceae</taxon>
        <taxon>Geoalkalibacter</taxon>
    </lineage>
</organism>
<dbReference type="PANTHER" id="PTHR47313:SF1">
    <property type="entry name" value="RIBOSOMAL RNA LARGE SUBUNIT METHYLTRANSFERASE K_L"/>
    <property type="match status" value="1"/>
</dbReference>
<dbReference type="InterPro" id="IPR029063">
    <property type="entry name" value="SAM-dependent_MTases_sf"/>
</dbReference>
<dbReference type="InterPro" id="IPR054170">
    <property type="entry name" value="RlmL_1st"/>
</dbReference>
<reference evidence="9" key="1">
    <citation type="journal article" date="2022" name="Environ. Microbiol.">
        <title>Geoalkalibacter halelectricus SAP #1 sp. nov. possessing extracellular electron transfer and mineral#reducing capabilities from a haloalkaline environment.</title>
        <authorList>
            <person name="Yadav S."/>
            <person name="Singh R."/>
            <person name="Sundharam S.S."/>
            <person name="Chaudhary S."/>
            <person name="Krishnamurthi S."/>
            <person name="Patil S.A."/>
        </authorList>
    </citation>
    <scope>NUCLEOTIDE SEQUENCE</scope>
    <source>
        <strain evidence="9">SAP-1</strain>
    </source>
</reference>
<evidence type="ECO:0000313" key="9">
    <source>
        <dbReference type="EMBL" id="UWZ78946.1"/>
    </source>
</evidence>
<dbReference type="Pfam" id="PF02926">
    <property type="entry name" value="THUMP"/>
    <property type="match status" value="1"/>
</dbReference>
<keyword evidence="7" id="KW-0694">RNA-binding</keyword>
<dbReference type="SMART" id="SM00981">
    <property type="entry name" value="THUMP"/>
    <property type="match status" value="1"/>
</dbReference>
<dbReference type="RefSeq" id="WP_260747308.1">
    <property type="nucleotide sequence ID" value="NZ_CP092109.1"/>
</dbReference>
<dbReference type="CDD" id="cd11715">
    <property type="entry name" value="THUMP_AdoMetMT"/>
    <property type="match status" value="1"/>
</dbReference>
<evidence type="ECO:0000259" key="8">
    <source>
        <dbReference type="PROSITE" id="PS51165"/>
    </source>
</evidence>
<evidence type="ECO:0000256" key="1">
    <source>
        <dbReference type="ARBA" id="ARBA00022490"/>
    </source>
</evidence>
<evidence type="ECO:0000256" key="2">
    <source>
        <dbReference type="ARBA" id="ARBA00022552"/>
    </source>
</evidence>
<dbReference type="SUPFAM" id="SSF53335">
    <property type="entry name" value="S-adenosyl-L-methionine-dependent methyltransferases"/>
    <property type="match status" value="2"/>
</dbReference>
<dbReference type="InterPro" id="IPR019614">
    <property type="entry name" value="SAM-dep_methyl-trfase"/>
</dbReference>
<accession>A0ABY5ZIJ4</accession>
<dbReference type="PANTHER" id="PTHR47313">
    <property type="entry name" value="RIBOSOMAL RNA LARGE SUBUNIT METHYLTRANSFERASE K/L"/>
    <property type="match status" value="1"/>
</dbReference>
<keyword evidence="1 6" id="KW-0963">Cytoplasm</keyword>
<dbReference type="Gene3D" id="3.30.2130.30">
    <property type="match status" value="1"/>
</dbReference>
<evidence type="ECO:0000256" key="7">
    <source>
        <dbReference type="PROSITE-ProRule" id="PRU00529"/>
    </source>
</evidence>
<dbReference type="InterPro" id="IPR017244">
    <property type="entry name" value="23SrRNA_methyltr_KL"/>
</dbReference>
<evidence type="ECO:0000256" key="3">
    <source>
        <dbReference type="ARBA" id="ARBA00022603"/>
    </source>
</evidence>
<keyword evidence="4 6" id="KW-0808">Transferase</keyword>
<protein>
    <recommendedName>
        <fullName evidence="6">Ribosomal RNA large subunit methyltransferase K/L</fullName>
    </recommendedName>
    <domain>
        <recommendedName>
            <fullName evidence="6">23S rRNA m2G2445 methyltransferase</fullName>
            <ecNumber evidence="6">2.1.1.173</ecNumber>
        </recommendedName>
        <alternativeName>
            <fullName evidence="6">rRNA (guanine-N(2)-)-methyltransferase RlmL</fullName>
        </alternativeName>
    </domain>
    <domain>
        <recommendedName>
            <fullName evidence="6">23S rRNA m7G2069 methyltransferase</fullName>
            <ecNumber evidence="6">2.1.1.264</ecNumber>
        </recommendedName>
        <alternativeName>
            <fullName evidence="6">rRNA (guanine-N(7)-)-methyltransferase RlmK</fullName>
        </alternativeName>
    </domain>
</protein>
<dbReference type="PROSITE" id="PS51165">
    <property type="entry name" value="THUMP"/>
    <property type="match status" value="1"/>
</dbReference>
<proteinExistence type="inferred from homology"/>
<dbReference type="Gene3D" id="3.40.50.150">
    <property type="entry name" value="Vaccinia Virus protein VP39"/>
    <property type="match status" value="2"/>
</dbReference>
<dbReference type="NCBIfam" id="NF008748">
    <property type="entry name" value="PRK11783.1"/>
    <property type="match status" value="1"/>
</dbReference>
<dbReference type="HAMAP" id="MF_01858">
    <property type="entry name" value="23SrRNA_methyltr_KL"/>
    <property type="match status" value="1"/>
</dbReference>
<evidence type="ECO:0000256" key="4">
    <source>
        <dbReference type="ARBA" id="ARBA00022679"/>
    </source>
</evidence>
<dbReference type="GO" id="GO:0052915">
    <property type="term" value="F:23S rRNA (guanine(2445)-N(2))-methyltransferase activity"/>
    <property type="evidence" value="ECO:0007669"/>
    <property type="project" value="UniProtKB-EC"/>
</dbReference>
<dbReference type="EC" id="2.1.1.173" evidence="6"/>
<dbReference type="Proteomes" id="UP001060414">
    <property type="component" value="Chromosome"/>
</dbReference>
<dbReference type="Gene3D" id="3.30.750.80">
    <property type="entry name" value="RNA methyltransferase domain (HRMD) like"/>
    <property type="match status" value="1"/>
</dbReference>
<comment type="subcellular location">
    <subcellularLocation>
        <location evidence="6">Cytoplasm</location>
    </subcellularLocation>
</comment>
<keyword evidence="10" id="KW-1185">Reference proteome</keyword>
<dbReference type="EC" id="2.1.1.264" evidence="6"/>
<dbReference type="EMBL" id="CP092109">
    <property type="protein sequence ID" value="UWZ78946.1"/>
    <property type="molecule type" value="Genomic_DNA"/>
</dbReference>
<dbReference type="Pfam" id="PF01170">
    <property type="entry name" value="UPF0020"/>
    <property type="match status" value="1"/>
</dbReference>
<comment type="catalytic activity">
    <reaction evidence="6">
        <text>guanosine(2445) in 23S rRNA + S-adenosyl-L-methionine = N(2)-methylguanosine(2445) in 23S rRNA + S-adenosyl-L-homocysteine + H(+)</text>
        <dbReference type="Rhea" id="RHEA:42740"/>
        <dbReference type="Rhea" id="RHEA-COMP:10215"/>
        <dbReference type="Rhea" id="RHEA-COMP:10216"/>
        <dbReference type="ChEBI" id="CHEBI:15378"/>
        <dbReference type="ChEBI" id="CHEBI:57856"/>
        <dbReference type="ChEBI" id="CHEBI:59789"/>
        <dbReference type="ChEBI" id="CHEBI:74269"/>
        <dbReference type="ChEBI" id="CHEBI:74481"/>
        <dbReference type="EC" id="2.1.1.173"/>
    </reaction>
</comment>
<dbReference type="InterPro" id="IPR000241">
    <property type="entry name" value="RlmKL-like_Mtase"/>
</dbReference>
<keyword evidence="2 6" id="KW-0698">rRNA processing</keyword>
<feature type="domain" description="THUMP" evidence="8">
    <location>
        <begin position="45"/>
        <end position="156"/>
    </location>
</feature>
<dbReference type="InterPro" id="IPR004114">
    <property type="entry name" value="THUMP_dom"/>
</dbReference>
<keyword evidence="5 6" id="KW-0949">S-adenosyl-L-methionine</keyword>
<evidence type="ECO:0000256" key="5">
    <source>
        <dbReference type="ARBA" id="ARBA00022691"/>
    </source>
</evidence>
<dbReference type="CDD" id="cd02440">
    <property type="entry name" value="AdoMet_MTases"/>
    <property type="match status" value="1"/>
</dbReference>
<dbReference type="InterPro" id="IPR002052">
    <property type="entry name" value="DNA_methylase_N6_adenine_CS"/>
</dbReference>
<comment type="catalytic activity">
    <reaction evidence="6">
        <text>guanosine(2069) in 23S rRNA + S-adenosyl-L-methionine = N(2)-methylguanosine(2069) in 23S rRNA + S-adenosyl-L-homocysteine + H(+)</text>
        <dbReference type="Rhea" id="RHEA:43772"/>
        <dbReference type="Rhea" id="RHEA-COMP:10688"/>
        <dbReference type="Rhea" id="RHEA-COMP:10689"/>
        <dbReference type="ChEBI" id="CHEBI:15378"/>
        <dbReference type="ChEBI" id="CHEBI:57856"/>
        <dbReference type="ChEBI" id="CHEBI:59789"/>
        <dbReference type="ChEBI" id="CHEBI:74269"/>
        <dbReference type="ChEBI" id="CHEBI:74481"/>
        <dbReference type="EC" id="2.1.1.264"/>
    </reaction>
</comment>
<dbReference type="Pfam" id="PF22020">
    <property type="entry name" value="RlmL_1st"/>
    <property type="match status" value="1"/>
</dbReference>
<comment type="function">
    <text evidence="6">Specifically methylates the guanine in position 2445 (m2G2445) and the guanine in position 2069 (m7G2069) of 23S rRNA.</text>
</comment>
<dbReference type="Pfam" id="PF10672">
    <property type="entry name" value="Methyltrans_SAM"/>
    <property type="match status" value="1"/>
</dbReference>
<name>A0ABY5ZIJ4_9BACT</name>
<sequence>MVAQEFFITAPHGTEDLLLDEIAALGATRLGSIRSGASFHGPLETAYRICLWSRVASRVFLPLTRFEAQDADQLYEGVRGFAWEDHLGASHTLAVDASLRRSWISHSRFAALRIKDAIVDRFRDRSGQRPSVRVDQPDLRIHALIDGQSVTLCLDLSGEGLYRRGYRAQGGQAPLKENLAAAILLRAGWPEMARAGQALLDPLCGSATLLIEGALMAGDVAPGLLRPHFGFLRWAGHDERAWRQLIEEAGQRKAQSQGGLPPILGCDSDRVAVAAARANVAGAGLSGSIVVDQADFASWLPRVRSAVGDQGLIVTNPPYGERLGDVTRLAAVYAALGNSCRCHFGGWRLSVLTGNPDLAGHLGLRAKRSHSLRNGPIRAKLLHYDLRPSTDDGAQPDAPAGSRPVGDLKPLDGAAEMFANRLRKNFKAVCRWAEREGVSCYRVYDADLPEYAVAIDYYQGRVHVQEYQAPPSVDATKAHRRLLDVLRVVPEVLGVAADQVYLKQRRRQRGAEQYGRTARSGEFFQVEEGPCRFWVNLSDYLDTGLFLDHRPIRRKIMEMVPGVRFLNLFGYTGAATVFAARGGAAGTVTVDASRTYLDWARRNLQLNGFTEGPHRLERCDVLEWLDKTKEFFELIFLDPPTFSNSKDRSGTFDVQRDHVHLIRQAVRCLRPGGLLIFSTNHRKFRLDEDALGDLEIADISAATIPWDFRRSPTIHKCWLLGASGALDDACGGQERRSKKPQRS</sequence>
<dbReference type="PIRSF" id="PIRSF037618">
    <property type="entry name" value="RNA_Mtase_bacteria_prd"/>
    <property type="match status" value="1"/>
</dbReference>
<dbReference type="PROSITE" id="PS00092">
    <property type="entry name" value="N6_MTASE"/>
    <property type="match status" value="1"/>
</dbReference>
<evidence type="ECO:0000313" key="10">
    <source>
        <dbReference type="Proteomes" id="UP001060414"/>
    </source>
</evidence>
<evidence type="ECO:0000256" key="6">
    <source>
        <dbReference type="HAMAP-Rule" id="MF_01858"/>
    </source>
</evidence>
<comment type="similarity">
    <text evidence="6">Belongs to the methyltransferase superfamily. RlmKL family.</text>
</comment>
<keyword evidence="3 6" id="KW-0489">Methyltransferase</keyword>